<reference evidence="8 9" key="1">
    <citation type="submission" date="2015-09" db="EMBL/GenBank/DDBJ databases">
        <title>A metagenomics-based metabolic model of nitrate-dependent anaerobic oxidation of methane by Methanoperedens-like archaea.</title>
        <authorList>
            <person name="Arshad A."/>
            <person name="Speth D.R."/>
            <person name="De Graaf R.M."/>
            <person name="Op Den Camp H.J."/>
            <person name="Jetten M.S."/>
            <person name="Welte C.U."/>
        </authorList>
    </citation>
    <scope>NUCLEOTIDE SEQUENCE [LARGE SCALE GENOMIC DNA]</scope>
</reference>
<evidence type="ECO:0000256" key="3">
    <source>
        <dbReference type="ARBA" id="ARBA00011952"/>
    </source>
</evidence>
<name>A0A0P7ZBY2_9EURY</name>
<evidence type="ECO:0000256" key="1">
    <source>
        <dbReference type="ARBA" id="ARBA00004926"/>
    </source>
</evidence>
<dbReference type="Pfam" id="PF06560">
    <property type="entry name" value="GPI"/>
    <property type="match status" value="1"/>
</dbReference>
<dbReference type="InterPro" id="IPR014710">
    <property type="entry name" value="RmlC-like_jellyroll"/>
</dbReference>
<accession>A0A0P7ZBY2</accession>
<keyword evidence="5" id="KW-0324">Glycolysis</keyword>
<dbReference type="InterPro" id="IPR011051">
    <property type="entry name" value="RmlC_Cupin_sf"/>
</dbReference>
<dbReference type="EC" id="5.3.1.9" evidence="3"/>
<dbReference type="SUPFAM" id="SSF51182">
    <property type="entry name" value="RmlC-like cupins"/>
    <property type="match status" value="1"/>
</dbReference>
<evidence type="ECO:0000256" key="4">
    <source>
        <dbReference type="ARBA" id="ARBA00022432"/>
    </source>
</evidence>
<dbReference type="GO" id="GO:0005737">
    <property type="term" value="C:cytoplasm"/>
    <property type="evidence" value="ECO:0007669"/>
    <property type="project" value="InterPro"/>
</dbReference>
<evidence type="ECO:0000313" key="9">
    <source>
        <dbReference type="Proteomes" id="UP000050360"/>
    </source>
</evidence>
<gene>
    <name evidence="8" type="ORF">MPEBLZ_04506</name>
</gene>
<dbReference type="Proteomes" id="UP000050360">
    <property type="component" value="Unassembled WGS sequence"/>
</dbReference>
<feature type="domain" description="Glucose-6-phosphate isomerase prokaryote" evidence="7">
    <location>
        <begin position="17"/>
        <end position="191"/>
    </location>
</feature>
<proteinExistence type="inferred from homology"/>
<sequence length="231" mass="26050">MESISDIISKGVKPGVRRLFDMKDVIYDRKWLSKAENSELYYMYRELSLSKKDAAAMKEHGLRYDITVIPPQMLGNEFVKTAGHYHPLVPGTQITYPEIYEVLGGEATYILQKPDNEGINDVILVKAGAGDKVIIPPGYGHLTINASNKVLKMANWVARDFESIYQPIKEKGGGAYFILDKGMVKNPRYEHVPEIKPGKPANLKEIGLQKSKEMYGLVRDLKNTRIPHKTS</sequence>
<dbReference type="GO" id="GO:0006096">
    <property type="term" value="P:glycolytic process"/>
    <property type="evidence" value="ECO:0007669"/>
    <property type="project" value="UniProtKB-UniPathway"/>
</dbReference>
<comment type="similarity">
    <text evidence="2">Belongs to the archaeal-type GPI family.</text>
</comment>
<protein>
    <recommendedName>
        <fullName evidence="3">glucose-6-phosphate isomerase</fullName>
        <ecNumber evidence="3">5.3.1.9</ecNumber>
    </recommendedName>
</protein>
<keyword evidence="8" id="KW-0413">Isomerase</keyword>
<comment type="pathway">
    <text evidence="1">Carbohydrate degradation; glycolysis; D-glyceraldehyde 3-phosphate and glycerone phosphate from D-glucose: step 2/4.</text>
</comment>
<evidence type="ECO:0000256" key="6">
    <source>
        <dbReference type="ARBA" id="ARBA00029321"/>
    </source>
</evidence>
<dbReference type="CDD" id="cd02218">
    <property type="entry name" value="cupin_PGI"/>
    <property type="match status" value="1"/>
</dbReference>
<evidence type="ECO:0000259" key="7">
    <source>
        <dbReference type="Pfam" id="PF06560"/>
    </source>
</evidence>
<dbReference type="GO" id="GO:0006094">
    <property type="term" value="P:gluconeogenesis"/>
    <property type="evidence" value="ECO:0007669"/>
    <property type="project" value="UniProtKB-KW"/>
</dbReference>
<keyword evidence="4" id="KW-0312">Gluconeogenesis</keyword>
<dbReference type="EMBL" id="LKCM01000483">
    <property type="protein sequence ID" value="KPQ40948.1"/>
    <property type="molecule type" value="Genomic_DNA"/>
</dbReference>
<dbReference type="GO" id="GO:0004347">
    <property type="term" value="F:glucose-6-phosphate isomerase activity"/>
    <property type="evidence" value="ECO:0007669"/>
    <property type="project" value="UniProtKB-EC"/>
</dbReference>
<dbReference type="UniPathway" id="UPA00109">
    <property type="reaction ID" value="UER00181"/>
</dbReference>
<evidence type="ECO:0000313" key="8">
    <source>
        <dbReference type="EMBL" id="KPQ40948.1"/>
    </source>
</evidence>
<dbReference type="AlphaFoldDB" id="A0A0P7ZBY2"/>
<evidence type="ECO:0000256" key="2">
    <source>
        <dbReference type="ARBA" id="ARBA00006542"/>
    </source>
</evidence>
<comment type="catalytic activity">
    <reaction evidence="6">
        <text>alpha-D-glucose 6-phosphate = beta-D-fructose 6-phosphate</text>
        <dbReference type="Rhea" id="RHEA:11816"/>
        <dbReference type="ChEBI" id="CHEBI:57634"/>
        <dbReference type="ChEBI" id="CHEBI:58225"/>
        <dbReference type="EC" id="5.3.1.9"/>
    </reaction>
</comment>
<evidence type="ECO:0000256" key="5">
    <source>
        <dbReference type="ARBA" id="ARBA00023152"/>
    </source>
</evidence>
<organism evidence="8 9">
    <name type="scientific">Candidatus Methanoperedens nitratireducens</name>
    <dbReference type="NCBI Taxonomy" id="1392998"/>
    <lineage>
        <taxon>Archaea</taxon>
        <taxon>Methanobacteriati</taxon>
        <taxon>Methanobacteriota</taxon>
        <taxon>Stenosarchaea group</taxon>
        <taxon>Methanomicrobia</taxon>
        <taxon>Methanosarcinales</taxon>
        <taxon>ANME-2 cluster</taxon>
        <taxon>Candidatus Methanoperedentaceae</taxon>
        <taxon>Candidatus Methanoperedens</taxon>
    </lineage>
</organism>
<comment type="caution">
    <text evidence="8">The sequence shown here is derived from an EMBL/GenBank/DDBJ whole genome shotgun (WGS) entry which is preliminary data.</text>
</comment>
<dbReference type="InterPro" id="IPR010551">
    <property type="entry name" value="G6P_isomerase_prok"/>
</dbReference>
<dbReference type="Gene3D" id="2.60.120.10">
    <property type="entry name" value="Jelly Rolls"/>
    <property type="match status" value="1"/>
</dbReference>